<keyword evidence="1" id="KW-1133">Transmembrane helix</keyword>
<dbReference type="Proteomes" id="UP000240424">
    <property type="component" value="Unassembled WGS sequence"/>
</dbReference>
<evidence type="ECO:0000313" key="2">
    <source>
        <dbReference type="EMBL" id="SPM38237.1"/>
    </source>
</evidence>
<protein>
    <submittedName>
        <fullName evidence="2">Mycobacterium numidiamassiliense ORFan</fullName>
    </submittedName>
</protein>
<sequence>VLVVVAIAWFSSRDGSSQAATGAFAALLGVLEFGLLTVLLALC</sequence>
<name>A0A2U3P3C7_9MYCO</name>
<dbReference type="EMBL" id="FUEZ01000003">
    <property type="protein sequence ID" value="SPM38237.1"/>
    <property type="molecule type" value="Genomic_DNA"/>
</dbReference>
<dbReference type="AlphaFoldDB" id="A0A2U3P3C7"/>
<keyword evidence="1" id="KW-0812">Transmembrane</keyword>
<organism evidence="2 3">
    <name type="scientific">Mycobacterium numidiamassiliense</name>
    <dbReference type="NCBI Taxonomy" id="1841861"/>
    <lineage>
        <taxon>Bacteria</taxon>
        <taxon>Bacillati</taxon>
        <taxon>Actinomycetota</taxon>
        <taxon>Actinomycetes</taxon>
        <taxon>Mycobacteriales</taxon>
        <taxon>Mycobacteriaceae</taxon>
        <taxon>Mycobacterium</taxon>
    </lineage>
</organism>
<gene>
    <name evidence="2" type="ORF">MNAB215_413</name>
</gene>
<feature type="non-terminal residue" evidence="2">
    <location>
        <position position="1"/>
    </location>
</feature>
<feature type="transmembrane region" description="Helical" evidence="1">
    <location>
        <begin position="20"/>
        <end position="42"/>
    </location>
</feature>
<keyword evidence="3" id="KW-1185">Reference proteome</keyword>
<evidence type="ECO:0000256" key="1">
    <source>
        <dbReference type="SAM" id="Phobius"/>
    </source>
</evidence>
<reference evidence="2 3" key="1">
    <citation type="submission" date="2017-01" db="EMBL/GenBank/DDBJ databases">
        <authorList>
            <consortium name="Urmite Genomes"/>
        </authorList>
    </citation>
    <scope>NUCLEOTIDE SEQUENCE [LARGE SCALE GENOMIC DNA]</scope>
    <source>
        <strain evidence="2 3">AB215</strain>
    </source>
</reference>
<accession>A0A2U3P3C7</accession>
<keyword evidence="1" id="KW-0472">Membrane</keyword>
<evidence type="ECO:0000313" key="3">
    <source>
        <dbReference type="Proteomes" id="UP000240424"/>
    </source>
</evidence>
<proteinExistence type="predicted"/>